<dbReference type="SMART" id="SM00100">
    <property type="entry name" value="cNMP"/>
    <property type="match status" value="1"/>
</dbReference>
<evidence type="ECO:0000313" key="19">
    <source>
        <dbReference type="RefSeq" id="XP_011006541.1"/>
    </source>
</evidence>
<dbReference type="PROSITE" id="PS51490">
    <property type="entry name" value="KHA"/>
    <property type="match status" value="1"/>
</dbReference>
<dbReference type="InterPro" id="IPR014710">
    <property type="entry name" value="RmlC-like_jellyroll"/>
</dbReference>
<evidence type="ECO:0000256" key="11">
    <source>
        <dbReference type="ARBA" id="ARBA00023136"/>
    </source>
</evidence>
<comment type="similarity">
    <text evidence="2 14">Belongs to the potassium channel family. Plant (TC 1.A.1.4) subfamily.</text>
</comment>
<dbReference type="Pfam" id="PF11834">
    <property type="entry name" value="KHA"/>
    <property type="match status" value="1"/>
</dbReference>
<keyword evidence="7 14" id="KW-0851">Voltage-gated channel</keyword>
<protein>
    <recommendedName>
        <fullName evidence="14">Potassium channel</fullName>
    </recommendedName>
</protein>
<evidence type="ECO:0000256" key="1">
    <source>
        <dbReference type="ARBA" id="ARBA00004141"/>
    </source>
</evidence>
<keyword evidence="9 14" id="KW-1133">Transmembrane helix</keyword>
<dbReference type="PANTHER" id="PTHR45743">
    <property type="entry name" value="POTASSIUM CHANNEL AKT1"/>
    <property type="match status" value="1"/>
</dbReference>
<keyword evidence="18" id="KW-1185">Reference proteome</keyword>
<keyword evidence="8 14" id="KW-0630">Potassium</keyword>
<keyword evidence="12 14" id="KW-0407">Ion channel</keyword>
<feature type="transmembrane region" description="Helical" evidence="14">
    <location>
        <begin position="222"/>
        <end position="243"/>
    </location>
</feature>
<evidence type="ECO:0000256" key="4">
    <source>
        <dbReference type="ARBA" id="ARBA00022538"/>
    </source>
</evidence>
<evidence type="ECO:0000259" key="16">
    <source>
        <dbReference type="PROSITE" id="PS50042"/>
    </source>
</evidence>
<comment type="caution">
    <text evidence="14">Lacks conserved residue(s) required for the propagation of feature annotation.</text>
</comment>
<dbReference type="Gene3D" id="1.10.287.70">
    <property type="match status" value="1"/>
</dbReference>
<dbReference type="InterPro" id="IPR005821">
    <property type="entry name" value="Ion_trans_dom"/>
</dbReference>
<evidence type="ECO:0000256" key="9">
    <source>
        <dbReference type="ARBA" id="ARBA00022989"/>
    </source>
</evidence>
<dbReference type="GO" id="GO:0034702">
    <property type="term" value="C:monoatomic ion channel complex"/>
    <property type="evidence" value="ECO:0007669"/>
    <property type="project" value="UniProtKB-KW"/>
</dbReference>
<dbReference type="InterPro" id="IPR018490">
    <property type="entry name" value="cNMP-bd_dom_sf"/>
</dbReference>
<reference evidence="19" key="1">
    <citation type="submission" date="2025-08" db="UniProtKB">
        <authorList>
            <consortium name="RefSeq"/>
        </authorList>
    </citation>
    <scope>IDENTIFICATION</scope>
</reference>
<evidence type="ECO:0000256" key="13">
    <source>
        <dbReference type="PROSITE-ProRule" id="PRU00023"/>
    </source>
</evidence>
<feature type="transmembrane region" description="Helical" evidence="14">
    <location>
        <begin position="184"/>
        <end position="201"/>
    </location>
</feature>
<feature type="domain" description="KHA" evidence="17">
    <location>
        <begin position="765"/>
        <end position="849"/>
    </location>
</feature>
<dbReference type="PROSITE" id="PS50088">
    <property type="entry name" value="ANK_REPEAT"/>
    <property type="match status" value="2"/>
</dbReference>
<evidence type="ECO:0000256" key="10">
    <source>
        <dbReference type="ARBA" id="ARBA00023065"/>
    </source>
</evidence>
<dbReference type="PRINTS" id="PR01463">
    <property type="entry name" value="EAGCHANLFMLY"/>
</dbReference>
<keyword evidence="10 14" id="KW-0406">Ion transport</keyword>
<dbReference type="InterPro" id="IPR002110">
    <property type="entry name" value="Ankyrin_rpt"/>
</dbReference>
<evidence type="ECO:0000313" key="18">
    <source>
        <dbReference type="Proteomes" id="UP000694918"/>
    </source>
</evidence>
<comment type="subunit">
    <text evidence="14">The potassium channel is composed of a homo- or heterotetrameric complex of pore-forming subunits.</text>
</comment>
<comment type="domain">
    <text evidence="14">The segment S4 is probably the voltage-sensor and is characterized by a series of positively charged amino acids. The pore-forming region H5 is enclosed by the transmembrane segments S5 and S6 in the Shaker-type (1P/6TM) and contains the GYGD signature motif which seems to be involved in potassium selectivity.</text>
</comment>
<keyword evidence="4 14" id="KW-0633">Potassium transport</keyword>
<name>A0AAJ6X5W1_POPEU</name>
<keyword evidence="5 14" id="KW-0812">Transmembrane</keyword>
<dbReference type="RefSeq" id="XP_011006541.1">
    <property type="nucleotide sequence ID" value="XM_011008239.1"/>
</dbReference>
<evidence type="ECO:0000256" key="2">
    <source>
        <dbReference type="ARBA" id="ARBA00007929"/>
    </source>
</evidence>
<evidence type="ECO:0000256" key="7">
    <source>
        <dbReference type="ARBA" id="ARBA00022882"/>
    </source>
</evidence>
<feature type="repeat" description="ANK" evidence="13">
    <location>
        <begin position="674"/>
        <end position="706"/>
    </location>
</feature>
<proteinExistence type="inferred from homology"/>
<dbReference type="Gene3D" id="2.60.120.10">
    <property type="entry name" value="Jelly Rolls"/>
    <property type="match status" value="1"/>
</dbReference>
<dbReference type="AlphaFoldDB" id="A0AAJ6X5W1"/>
<evidence type="ECO:0000256" key="14">
    <source>
        <dbReference type="RuleBase" id="RU369015"/>
    </source>
</evidence>
<dbReference type="Pfam" id="PF00520">
    <property type="entry name" value="Ion_trans"/>
    <property type="match status" value="1"/>
</dbReference>
<organism evidence="18 19">
    <name type="scientific">Populus euphratica</name>
    <name type="common">Euphrates poplar</name>
    <dbReference type="NCBI Taxonomy" id="75702"/>
    <lineage>
        <taxon>Eukaryota</taxon>
        <taxon>Viridiplantae</taxon>
        <taxon>Streptophyta</taxon>
        <taxon>Embryophyta</taxon>
        <taxon>Tracheophyta</taxon>
        <taxon>Spermatophyta</taxon>
        <taxon>Magnoliopsida</taxon>
        <taxon>eudicotyledons</taxon>
        <taxon>Gunneridae</taxon>
        <taxon>Pentapetalae</taxon>
        <taxon>rosids</taxon>
        <taxon>fabids</taxon>
        <taxon>Malpighiales</taxon>
        <taxon>Salicaceae</taxon>
        <taxon>Saliceae</taxon>
        <taxon>Populus</taxon>
    </lineage>
</organism>
<feature type="transmembrane region" description="Helical" evidence="14">
    <location>
        <begin position="81"/>
        <end position="100"/>
    </location>
</feature>
<feature type="transmembrane region" description="Helical" evidence="14">
    <location>
        <begin position="299"/>
        <end position="317"/>
    </location>
</feature>
<dbReference type="PROSITE" id="PS50042">
    <property type="entry name" value="CNMP_BINDING_3"/>
    <property type="match status" value="1"/>
</dbReference>
<dbReference type="PANTHER" id="PTHR45743:SF21">
    <property type="entry name" value="POTASSIUM CHANNEL AKT2_3"/>
    <property type="match status" value="1"/>
</dbReference>
<dbReference type="SUPFAM" id="SSF48403">
    <property type="entry name" value="Ankyrin repeat"/>
    <property type="match status" value="1"/>
</dbReference>
<dbReference type="SMART" id="SM00248">
    <property type="entry name" value="ANK"/>
    <property type="match status" value="6"/>
</dbReference>
<evidence type="ECO:0000256" key="6">
    <source>
        <dbReference type="ARBA" id="ARBA00022826"/>
    </source>
</evidence>
<evidence type="ECO:0000256" key="8">
    <source>
        <dbReference type="ARBA" id="ARBA00022958"/>
    </source>
</evidence>
<evidence type="ECO:0000256" key="3">
    <source>
        <dbReference type="ARBA" id="ARBA00022448"/>
    </source>
</evidence>
<dbReference type="PRINTS" id="PR01415">
    <property type="entry name" value="ANKYRIN"/>
</dbReference>
<dbReference type="Proteomes" id="UP000694918">
    <property type="component" value="Unplaced"/>
</dbReference>
<feature type="transmembrane region" description="Helical" evidence="14">
    <location>
        <begin position="268"/>
        <end position="287"/>
    </location>
</feature>
<dbReference type="SUPFAM" id="SSF81324">
    <property type="entry name" value="Voltage-gated potassium channels"/>
    <property type="match status" value="1"/>
</dbReference>
<dbReference type="SUPFAM" id="SSF51206">
    <property type="entry name" value="cAMP-binding domain-like"/>
    <property type="match status" value="1"/>
</dbReference>
<dbReference type="InterPro" id="IPR000595">
    <property type="entry name" value="cNMP-bd_dom"/>
</dbReference>
<evidence type="ECO:0000259" key="17">
    <source>
        <dbReference type="PROSITE" id="PS51490"/>
    </source>
</evidence>
<feature type="compositionally biased region" description="Basic and acidic residues" evidence="15">
    <location>
        <begin position="24"/>
        <end position="35"/>
    </location>
</feature>
<keyword evidence="6 14" id="KW-0631">Potassium channel</keyword>
<dbReference type="FunFam" id="2.60.120.10:FF:000074">
    <property type="entry name" value="Potassium channel KAT2"/>
    <property type="match status" value="1"/>
</dbReference>
<evidence type="ECO:0000256" key="12">
    <source>
        <dbReference type="ARBA" id="ARBA00023303"/>
    </source>
</evidence>
<accession>A0AAJ6X5W1</accession>
<dbReference type="KEGG" id="peu:105112514"/>
<dbReference type="Pfam" id="PF00027">
    <property type="entry name" value="cNMP_binding"/>
    <property type="match status" value="1"/>
</dbReference>
<feature type="transmembrane region" description="Helical" evidence="14">
    <location>
        <begin position="120"/>
        <end position="138"/>
    </location>
</feature>
<dbReference type="InterPro" id="IPR045319">
    <property type="entry name" value="KAT/AKT"/>
</dbReference>
<evidence type="ECO:0000256" key="15">
    <source>
        <dbReference type="SAM" id="MobiDB-lite"/>
    </source>
</evidence>
<comment type="subcellular location">
    <subcellularLocation>
        <location evidence="1 14">Membrane</location>
        <topology evidence="1 14">Multi-pass membrane protein</topology>
    </subcellularLocation>
</comment>
<dbReference type="InterPro" id="IPR036770">
    <property type="entry name" value="Ankyrin_rpt-contain_sf"/>
</dbReference>
<dbReference type="Gene3D" id="1.25.40.20">
    <property type="entry name" value="Ankyrin repeat-containing domain"/>
    <property type="match status" value="1"/>
</dbReference>
<comment type="function">
    <text evidence="14">Potassium channel.</text>
</comment>
<feature type="transmembrane region" description="Helical" evidence="14">
    <location>
        <begin position="159"/>
        <end position="178"/>
    </location>
</feature>
<dbReference type="PROSITE" id="PS50297">
    <property type="entry name" value="ANK_REP_REGION"/>
    <property type="match status" value="2"/>
</dbReference>
<feature type="domain" description="Cyclic nucleotide-binding" evidence="16">
    <location>
        <begin position="401"/>
        <end position="520"/>
    </location>
</feature>
<keyword evidence="13" id="KW-0040">ANK repeat</keyword>
<feature type="region of interest" description="Disordered" evidence="15">
    <location>
        <begin position="23"/>
        <end position="43"/>
    </location>
</feature>
<dbReference type="GO" id="GO:0005249">
    <property type="term" value="F:voltage-gated potassium channel activity"/>
    <property type="evidence" value="ECO:0007669"/>
    <property type="project" value="UniProtKB-UniRule"/>
</dbReference>
<feature type="repeat" description="ANK" evidence="13">
    <location>
        <begin position="577"/>
        <end position="609"/>
    </location>
</feature>
<sequence length="849" mass="96333">MEETKFTPYNLHLTSSMRRSWKNYQEHDSETPRQEVEEDDGSPLSLSSLSKIILPPLGVSSFNQNPIESKGWIISPVDSRYRCWGTIMAVLVAYSLWVYPFEVAFLNSSPYRALYIADNVVDLFFAVDIVLTFFVAYIDSRTQLLVRDRRKIARRYLSTWFLMDVASTVPFELLAYLITGNEKVGLSYSLLGLLRFWRLRRVKQLFTRLEKDIRFSYFWVRCARLLCVTLFLVHCAGCLYYLLADRYPHKGKTWIGAVIPNFRETSLWIRYISAMYWSITTMTTVGYGDLHAQNAMEMIFIIFYMLFNLGLTAYLIGNMTNLVVEGTRRTMEFRNSIEAASNFVSRNRLPPRLKDQILAYMCLRFKAENLNQNQLIEQLPKSICKSICQHLFLPTVKKVYLFQGISRETLLHLVAKIKAEYIPPREDVVMQNEAPDDVYIIVSGEVEIIESYLEKERVVGTLRSGDMFGEVGALCCRPQSHICRTRTLSQLLRIKTTALIEAMQTNQDDYIAIIKNFLQHYKGLKDLKIGDLTVENGEEDDDPNMASNLLATASTGNAAFLEELLKAKLDPDIGDSKGRTPLHIAASKGHEECVVVLLRHGCDIHLRDVNGNTALWEAISSKHLSIFRILFHYASVSDPHAAGDLLCTAAKQNDLMVMKELLKQGLDIDSKNRHGKTALQVAMAENHGDMVNLLVMNGAEVAEANTHELSSTSLNEMLQKREIGHRITVPDVLTANEVLLKRCEGEQECTLCTSKSKGSSADCIRVSIYRGHPMVRRQTCSVEAGRLIKLPNSLEELKSIAGEKFGFDARNAMVTDEEGSEVDSIEVIRDKDKLFIVEDPTCLIHLDGN</sequence>
<dbReference type="FunFam" id="1.10.287.70:FF:000123">
    <property type="entry name" value="Potassium channel KAT3"/>
    <property type="match status" value="1"/>
</dbReference>
<dbReference type="CDD" id="cd00038">
    <property type="entry name" value="CAP_ED"/>
    <property type="match status" value="1"/>
</dbReference>
<dbReference type="InterPro" id="IPR021789">
    <property type="entry name" value="KHA_dom"/>
</dbReference>
<dbReference type="InterPro" id="IPR003938">
    <property type="entry name" value="K_chnl_volt-dep_EAG/ELK/ERG"/>
</dbReference>
<comment type="domain">
    <text evidence="14">The KHA domain (rich in hydrophobic and acidic residues) present in the C-terminal part is likely to be important for tetramerization.</text>
</comment>
<keyword evidence="3 14" id="KW-0813">Transport</keyword>
<gene>
    <name evidence="19" type="primary">LOC105112514</name>
</gene>
<keyword evidence="11 14" id="KW-0472">Membrane</keyword>
<evidence type="ECO:0000256" key="5">
    <source>
        <dbReference type="ARBA" id="ARBA00022692"/>
    </source>
</evidence>
<dbReference type="Pfam" id="PF12796">
    <property type="entry name" value="Ank_2"/>
    <property type="match status" value="2"/>
</dbReference>